<comment type="caution">
    <text evidence="2">The sequence shown here is derived from an EMBL/GenBank/DDBJ whole genome shotgun (WGS) entry which is preliminary data.</text>
</comment>
<feature type="domain" description="STAS" evidence="1">
    <location>
        <begin position="20"/>
        <end position="108"/>
    </location>
</feature>
<dbReference type="PATRIC" id="fig|68223.7.peg.4986"/>
<dbReference type="InterPro" id="IPR036513">
    <property type="entry name" value="STAS_dom_sf"/>
</dbReference>
<dbReference type="CDD" id="cd07043">
    <property type="entry name" value="STAS_anti-anti-sigma_factors"/>
    <property type="match status" value="1"/>
</dbReference>
<dbReference type="InterPro" id="IPR002645">
    <property type="entry name" value="STAS_dom"/>
</dbReference>
<dbReference type="RefSeq" id="WP_045946821.1">
    <property type="nucleotide sequence ID" value="NZ_JZWV01000181.1"/>
</dbReference>
<organism evidence="2 3">
    <name type="scientific">Streptomyces katrae</name>
    <dbReference type="NCBI Taxonomy" id="68223"/>
    <lineage>
        <taxon>Bacteria</taxon>
        <taxon>Bacillati</taxon>
        <taxon>Actinomycetota</taxon>
        <taxon>Actinomycetes</taxon>
        <taxon>Kitasatosporales</taxon>
        <taxon>Streptomycetaceae</taxon>
        <taxon>Streptomyces</taxon>
    </lineage>
</organism>
<sequence length="108" mass="11941">MTTALIDLRTVARNDWGLRLALAGELDFYTAGQLGPRLRELASCGYRNIVLDLRGLTFCDSAGIDLLIRFDRRCRTAGARLLLCDVPPLVVKSLRVLSADRDLTFTAS</sequence>
<proteinExistence type="predicted"/>
<dbReference type="PANTHER" id="PTHR33495:SF2">
    <property type="entry name" value="ANTI-SIGMA FACTOR ANTAGONIST TM_1081-RELATED"/>
    <property type="match status" value="1"/>
</dbReference>
<dbReference type="PROSITE" id="PS50801">
    <property type="entry name" value="STAS"/>
    <property type="match status" value="1"/>
</dbReference>
<evidence type="ECO:0000259" key="1">
    <source>
        <dbReference type="PROSITE" id="PS50801"/>
    </source>
</evidence>
<gene>
    <name evidence="2" type="ORF">VR44_08715</name>
</gene>
<dbReference type="Proteomes" id="UP000033551">
    <property type="component" value="Unassembled WGS sequence"/>
</dbReference>
<accession>A0A0F4JQN9</accession>
<evidence type="ECO:0000313" key="2">
    <source>
        <dbReference type="EMBL" id="KJY36063.1"/>
    </source>
</evidence>
<dbReference type="PANTHER" id="PTHR33495">
    <property type="entry name" value="ANTI-SIGMA FACTOR ANTAGONIST TM_1081-RELATED-RELATED"/>
    <property type="match status" value="1"/>
</dbReference>
<dbReference type="AlphaFoldDB" id="A0A0F4JQN9"/>
<dbReference type="GO" id="GO:0043856">
    <property type="term" value="F:anti-sigma factor antagonist activity"/>
    <property type="evidence" value="ECO:0007669"/>
    <property type="project" value="TreeGrafter"/>
</dbReference>
<dbReference type="OrthoDB" id="5471473at2"/>
<dbReference type="SUPFAM" id="SSF52091">
    <property type="entry name" value="SpoIIaa-like"/>
    <property type="match status" value="1"/>
</dbReference>
<dbReference type="Gene3D" id="3.30.750.24">
    <property type="entry name" value="STAS domain"/>
    <property type="match status" value="1"/>
</dbReference>
<evidence type="ECO:0000313" key="3">
    <source>
        <dbReference type="Proteomes" id="UP000033551"/>
    </source>
</evidence>
<dbReference type="InterPro" id="IPR058548">
    <property type="entry name" value="MlaB-like_STAS"/>
</dbReference>
<name>A0A0F4JQN9_9ACTN</name>
<keyword evidence="3" id="KW-1185">Reference proteome</keyword>
<dbReference type="EMBL" id="JZWV01000181">
    <property type="protein sequence ID" value="KJY36063.1"/>
    <property type="molecule type" value="Genomic_DNA"/>
</dbReference>
<reference evidence="2 3" key="1">
    <citation type="submission" date="2015-02" db="EMBL/GenBank/DDBJ databases">
        <authorList>
            <person name="Ju K.-S."/>
            <person name="Doroghazi J.R."/>
            <person name="Metcalf W."/>
        </authorList>
    </citation>
    <scope>NUCLEOTIDE SEQUENCE [LARGE SCALE GENOMIC DNA]</scope>
    <source>
        <strain evidence="2 3">NRRL ISP-5550</strain>
    </source>
</reference>
<dbReference type="Pfam" id="PF13466">
    <property type="entry name" value="STAS_2"/>
    <property type="match status" value="1"/>
</dbReference>
<protein>
    <recommendedName>
        <fullName evidence="1">STAS domain-containing protein</fullName>
    </recommendedName>
</protein>